<proteinExistence type="predicted"/>
<dbReference type="Proteomes" id="UP001209885">
    <property type="component" value="Unassembled WGS sequence"/>
</dbReference>
<sequence length="2484" mass="267489">MGNKLFLIAIAIQLFVFQGFSQETDCRNGRDDDGDGLVDCYDGDCASESVCDDFFLDTTPGTCNVNPPITDFEMVNTAGSSNRNVHTQARIVIGDLNNDGIPEVVTPHKWDQELRIIYSTGPDAGETQYQSSTTVIGNAKFRPELEVAIANLDNDDCGEVFSIERAKGDAKGNEFNGNYYLVAYNCRLEPITTFGNNGKVDLGPDNPGIIGLADLDGDGEVEIYFKDEVWDAKTGVLRDSGNLGDWDSEVNHGPVAMDINPNSPGMELIVGGTIYNYNSGTLSEWKSLDEYYTKDMGYATYSTTSVADINGDGNLDVVMTGAEGSNTGPTTVFFWDVTNNTFNTINLSDTNDIGSGTDAPPENDWLWGTGRVTLSDTDGDGLMNAVFVSGSILYNVEINPDLSYTIEWWRQIEDSLSGIIGVTAYDFDNDGIKEIVYRDATFLSIISGTDGSVIHQEICQSHTFMEYPLIVDANGDGNTNIVVPCNFSDNSSAFKISDGLQQQGNGNLRIYEAAGAQYWVPTRDVWNQHGYHVTNVNDDLSIPREFTNNAASFPGNCYGDGRTVYPFNNFMVQTPSLDANGCPSLPGADLVFDPIINDDGTANFITVNPPTCPDEQFTIDYVVKNDGDVAVSDNLLMTLYAGDPTTDATAQKLLTIDRMISLAPGDTITVSDLPVQGDGTPFQLYIVLDDDGTNTLPLQFPLNGSVLECNYTNNITNQYVEPLPFPVEALKVQDNIKCDDTYPDVGAARAYKLNGIDTVTAGYTFDWYEVGGDGSIISTGPYLTGVPEGEYFVIATNDAKQCSGIADTVLINPGFLDFDDQVQLIQEQTFCVPPNGELYAFVADDDDANYTFEWYSSDAFGILDETQLLGTGQTLSGLEGGVTYGVRITSKVTGCPKDESITLPVNINIPVLTLDAKTDITSCDNPVGTANVSVSGVTTGYTFNWYIGTTTSTVPDFTGAGQAALAENTYTVVAVDDVTGCSDTINVDIADDRINPTVDIRLDAIQTSCTSVSNGELSAAVNEAQQDPDNPIVFTYSFEWFRGPNTLPSNSIGTGISQAGLASNIYTVVVTNDMTGCTGTNQIFLPENLEYPSLSLNKINDYTRCDYPDGELEAAVTHSNPANVTVNWYNSSSVENTVDNTGLNYTDLYDGDYTVQAVDNVTGCESQPATITVEDRRVYPLVTETITDVTSCLTPNGEIETVVDEGGTGVTTGYTWSWFNGSNIAGTPVNSGNVQGPAGNIIRNVNVGTYTAQVVDNSNACETVETYDVLDAIVIPEIATVNVSDVDQCGTPNGSIEVDVTVPSTAVNSDYTFEWYTGSFVDPANLISGETGPIIAGYPEGTYSVRAINNITGCVSNLITETINNVVVPFTIDITPTDPTSCDPSNPNGQLSASVPEAGTYTYEWYQGSPISTDPLTFGSSSFFAGSTTDPNLAPGVYTVVVTNTATNCVQYATQSLRASTAPEIDVTPTNLTGCIDENGELDVSFVSSDNNYTYDIFVYEGTNVGGTETGSDLDVNTNQTYNYNNLAAGSYTVIAIEDRGTEQCESNIETVTLSIQAKDPIVTATITNNRNCTDYNGIIQIGLQTDPADPVSTDWEVIWDATTTSTQPEANITIASGDSYQFTDLEPGTYTATFRGTASGCEVRRSFTVGNDPVPAFNMSISKTDRVDCIDQGTISVSFPTENPNDFEFFWYEGASNLTSGTAITGVSGTVLNETIYPDIKNGVTYYVEAIKINGDGTGCQSRTLNATINDLSVDPAINIQTVGDISCEAPPLGEAYITLSNAGSDTYTFTWYESIDASSGAGPVHKTTTGVTSDSDLNLAPGDYSIEVLNENTGCSNFRNFTIEDRSLTQEPIITQVSKTDPQACDLGGEGGVVEILQNGTSQPLSDFTYTWYTPDENTEEQTGPDFYRTDLDVATYFIVAEDNLTGCQSAPAQIRINDDRPNPELDIIEVAPQQSCVDTDPNGELSVLILNEDPAATYTYEWIDNSDPNTVLSTTETVTGLGEGSYSVIVRNNLCESTAGQIMVTSLVEPTVAASSTADIICGDDANGTVTGLASVDDPRATEDPTFSYIWYNDAAGTDVLGSTQSIIDLPEGTYYVQATQTNGNQCTSEIVAVNVAESLTSPTVRIVEDAPVTNCLEVGNGQLSAYANGNEVAGFTFNWVYTDEDGNTEERLNNNTFLQAAAGEYYVEVINNFTQCVAFDTTDVEIELPFFPKPAAFLIDNDESCDEDNGKVGVKVEDLTVGYSFTWYLLEDSSGTYTDNIVSYQDIVDGLSYSKLKVDAVDVETGCYIGSDSVSVAEINDYPNINVLVENDICSRTEGGTGEGSAILNLDNNDVILSDITWNIDGALITGGYVDGLFEGFYSVTATGYNGCQDTYDFEVGLDIQEFNAVTSNGDNLNEYFHISCIASFPDNQVKIFNRAGMLVFEMEAYDNSDPNRRFNGLSNSGVNTMGNTLPIGTYFYVIDLMDGSKPLTGYLELLR</sequence>
<organism evidence="1 2">
    <name type="scientific">Mangrovivirga halotolerans</name>
    <dbReference type="NCBI Taxonomy" id="2993936"/>
    <lineage>
        <taxon>Bacteria</taxon>
        <taxon>Pseudomonadati</taxon>
        <taxon>Bacteroidota</taxon>
        <taxon>Cytophagia</taxon>
        <taxon>Cytophagales</taxon>
        <taxon>Mangrovivirgaceae</taxon>
        <taxon>Mangrovivirga</taxon>
    </lineage>
</organism>
<evidence type="ECO:0000313" key="2">
    <source>
        <dbReference type="Proteomes" id="UP001209885"/>
    </source>
</evidence>
<gene>
    <name evidence="1" type="ORF">OO013_19805</name>
</gene>
<evidence type="ECO:0000313" key="1">
    <source>
        <dbReference type="EMBL" id="MCX2746134.1"/>
    </source>
</evidence>
<name>A0ABT3RWH1_9BACT</name>
<dbReference type="InterPro" id="IPR028994">
    <property type="entry name" value="Integrin_alpha_N"/>
</dbReference>
<dbReference type="RefSeq" id="WP_266058846.1">
    <property type="nucleotide sequence ID" value="NZ_JAPFQN010000015.1"/>
</dbReference>
<dbReference type="SUPFAM" id="SSF69318">
    <property type="entry name" value="Integrin alpha N-terminal domain"/>
    <property type="match status" value="2"/>
</dbReference>
<comment type="caution">
    <text evidence="1">The sequence shown here is derived from an EMBL/GenBank/DDBJ whole genome shotgun (WGS) entry which is preliminary data.</text>
</comment>
<protein>
    <submittedName>
        <fullName evidence="1">Gliding motility-associated C-terminal domain-containing protein</fullName>
    </submittedName>
</protein>
<keyword evidence="2" id="KW-1185">Reference proteome</keyword>
<reference evidence="1 2" key="1">
    <citation type="submission" date="2022-11" db="EMBL/GenBank/DDBJ databases">
        <title>The characterization of three novel Bacteroidetes species and genomic analysis of their roles in tidal elemental geochemical cycles.</title>
        <authorList>
            <person name="Ma K."/>
        </authorList>
    </citation>
    <scope>NUCLEOTIDE SEQUENCE [LARGE SCALE GENOMIC DNA]</scope>
    <source>
        <strain evidence="1 2">M17</strain>
    </source>
</reference>
<dbReference type="Pfam" id="PF13585">
    <property type="entry name" value="CHU_C"/>
    <property type="match status" value="1"/>
</dbReference>
<dbReference type="EMBL" id="JAPFQN010000015">
    <property type="protein sequence ID" value="MCX2746134.1"/>
    <property type="molecule type" value="Genomic_DNA"/>
</dbReference>
<accession>A0ABT3RWH1</accession>